<dbReference type="InterPro" id="IPR010359">
    <property type="entry name" value="IrrE_HExxH"/>
</dbReference>
<dbReference type="InterPro" id="IPR050807">
    <property type="entry name" value="TransReg_Diox_bact_type"/>
</dbReference>
<evidence type="ECO:0000256" key="2">
    <source>
        <dbReference type="ARBA" id="ARBA00023125"/>
    </source>
</evidence>
<keyword evidence="2" id="KW-0238">DNA-binding</keyword>
<protein>
    <submittedName>
        <fullName evidence="4">Helix-turn-helix domain-containing protein</fullName>
    </submittedName>
</protein>
<dbReference type="InterPro" id="IPR001387">
    <property type="entry name" value="Cro/C1-type_HTH"/>
</dbReference>
<dbReference type="Gene3D" id="1.10.260.40">
    <property type="entry name" value="lambda repressor-like DNA-binding domains"/>
    <property type="match status" value="1"/>
</dbReference>
<dbReference type="SUPFAM" id="SSF47413">
    <property type="entry name" value="lambda repressor-like DNA-binding domains"/>
    <property type="match status" value="1"/>
</dbReference>
<comment type="caution">
    <text evidence="4">The sequence shown here is derived from an EMBL/GenBank/DDBJ whole genome shotgun (WGS) entry which is preliminary data.</text>
</comment>
<dbReference type="SMART" id="SM00530">
    <property type="entry name" value="HTH_XRE"/>
    <property type="match status" value="1"/>
</dbReference>
<dbReference type="InterPro" id="IPR010982">
    <property type="entry name" value="Lambda_DNA-bd_dom_sf"/>
</dbReference>
<dbReference type="EMBL" id="JBHRYQ010000001">
    <property type="protein sequence ID" value="MFC3809956.1"/>
    <property type="molecule type" value="Genomic_DNA"/>
</dbReference>
<evidence type="ECO:0000313" key="4">
    <source>
        <dbReference type="EMBL" id="MFC3809956.1"/>
    </source>
</evidence>
<proteinExistence type="inferred from homology"/>
<evidence type="ECO:0000256" key="1">
    <source>
        <dbReference type="ARBA" id="ARBA00007227"/>
    </source>
</evidence>
<gene>
    <name evidence="4" type="ORF">ACFOOI_04775</name>
</gene>
<dbReference type="Proteomes" id="UP001595616">
    <property type="component" value="Unassembled WGS sequence"/>
</dbReference>
<dbReference type="PROSITE" id="PS50943">
    <property type="entry name" value="HTH_CROC1"/>
    <property type="match status" value="1"/>
</dbReference>
<evidence type="ECO:0000259" key="3">
    <source>
        <dbReference type="PROSITE" id="PS50943"/>
    </source>
</evidence>
<reference evidence="5" key="1">
    <citation type="journal article" date="2019" name="Int. J. Syst. Evol. Microbiol.">
        <title>The Global Catalogue of Microorganisms (GCM) 10K type strain sequencing project: providing services to taxonomists for standard genome sequencing and annotation.</title>
        <authorList>
            <consortium name="The Broad Institute Genomics Platform"/>
            <consortium name="The Broad Institute Genome Sequencing Center for Infectious Disease"/>
            <person name="Wu L."/>
            <person name="Ma J."/>
        </authorList>
    </citation>
    <scope>NUCLEOTIDE SEQUENCE [LARGE SCALE GENOMIC DNA]</scope>
    <source>
        <strain evidence="5">CECT 7956</strain>
    </source>
</reference>
<dbReference type="PANTHER" id="PTHR46797:SF1">
    <property type="entry name" value="METHYLPHOSPHONATE SYNTHASE"/>
    <property type="match status" value="1"/>
</dbReference>
<feature type="domain" description="HTH cro/C1-type" evidence="3">
    <location>
        <begin position="16"/>
        <end position="70"/>
    </location>
</feature>
<dbReference type="CDD" id="cd00093">
    <property type="entry name" value="HTH_XRE"/>
    <property type="match status" value="1"/>
</dbReference>
<dbReference type="RefSeq" id="WP_379835640.1">
    <property type="nucleotide sequence ID" value="NZ_JBHRYQ010000001.1"/>
</dbReference>
<accession>A0ABV7YSL7</accession>
<keyword evidence="5" id="KW-1185">Reference proteome</keyword>
<dbReference type="Pfam" id="PF01381">
    <property type="entry name" value="HTH_3"/>
    <property type="match status" value="1"/>
</dbReference>
<dbReference type="Pfam" id="PF06114">
    <property type="entry name" value="Peptidase_M78"/>
    <property type="match status" value="1"/>
</dbReference>
<dbReference type="PANTHER" id="PTHR46797">
    <property type="entry name" value="HTH-TYPE TRANSCRIPTIONAL REGULATOR"/>
    <property type="match status" value="1"/>
</dbReference>
<sequence length="493" mass="57106">MSLNTDHIKLIFGLKLKQLRQEKELSLNDLSQKSGLSISYINEIEKGKKYPKADKISALADALEIEYDSLVSLKLSRKLEPISNLLKSNFLTEIPFDFFGIDPANLLEMLSDAPTKLSAFINTIIKIGRSYSMSVEQFYFAVMRSYQEMYNNYFPELEEIAERFLAENSIQSDIQIDEFYLSNYLSDKYGITIEYFDEIDNPTLATIRSIYIPKTKKIKINKRISSDQRAFTLARELGFLYMGIKERPLTSSWIQVNSFDEVFNNFQASYFAGAILIRKDRLIEKLTKFFASETFESKTLKEMIDGFQTTPETLLHRIFSLLPEHFGIDKLFFLRFEAPIGSKNYSLTKELHLTKQHDPQESKNENYCRRWISLNILNSLSLIQKPGELDKLLIESQISNYIDAGNQYFVLSIARPINILENTNVSITIGFEIDETLKSKIRFLNDPKLKTRDVNQTCEKCSLFDCKDRVAAPVIMQQRRHTQAMIKAIEEFS</sequence>
<organism evidence="4 5">
    <name type="scientific">Lacihabitans lacunae</name>
    <dbReference type="NCBI Taxonomy" id="1028214"/>
    <lineage>
        <taxon>Bacteria</taxon>
        <taxon>Pseudomonadati</taxon>
        <taxon>Bacteroidota</taxon>
        <taxon>Cytophagia</taxon>
        <taxon>Cytophagales</taxon>
        <taxon>Leadbetterellaceae</taxon>
        <taxon>Lacihabitans</taxon>
    </lineage>
</organism>
<evidence type="ECO:0000313" key="5">
    <source>
        <dbReference type="Proteomes" id="UP001595616"/>
    </source>
</evidence>
<comment type="similarity">
    <text evidence="1">Belongs to the short-chain fatty acyl-CoA assimilation regulator (ScfR) family.</text>
</comment>
<name>A0ABV7YSL7_9BACT</name>